<dbReference type="Pfam" id="PF02654">
    <property type="entry name" value="CobS"/>
    <property type="match status" value="1"/>
</dbReference>
<dbReference type="HAMAP" id="MF_00719">
    <property type="entry name" value="CobS"/>
    <property type="match status" value="1"/>
</dbReference>
<evidence type="ECO:0000256" key="10">
    <source>
        <dbReference type="ARBA" id="ARBA00022692"/>
    </source>
</evidence>
<dbReference type="EC" id="2.7.8.26" evidence="5 19"/>
<keyword evidence="21" id="KW-1185">Reference proteome</keyword>
<feature type="transmembrane region" description="Helical" evidence="19">
    <location>
        <begin position="26"/>
        <end position="44"/>
    </location>
</feature>
<dbReference type="InterPro" id="IPR003805">
    <property type="entry name" value="CobS"/>
</dbReference>
<evidence type="ECO:0000256" key="17">
    <source>
        <dbReference type="ARBA" id="ARBA00048623"/>
    </source>
</evidence>
<dbReference type="PANTHER" id="PTHR34148:SF1">
    <property type="entry name" value="ADENOSYLCOBINAMIDE-GDP RIBAZOLETRANSFERASE"/>
    <property type="match status" value="1"/>
</dbReference>
<dbReference type="PANTHER" id="PTHR34148">
    <property type="entry name" value="ADENOSYLCOBINAMIDE-GDP RIBAZOLETRANSFERASE"/>
    <property type="match status" value="1"/>
</dbReference>
<accession>A0ABW1WWP3</accession>
<keyword evidence="10 19" id="KW-0812">Transmembrane</keyword>
<dbReference type="GO" id="GO:0051073">
    <property type="term" value="F:adenosylcobinamide-GDP ribazoletransferase activity"/>
    <property type="evidence" value="ECO:0007669"/>
    <property type="project" value="UniProtKB-EC"/>
</dbReference>
<comment type="subcellular location">
    <subcellularLocation>
        <location evidence="2 19">Cell membrane</location>
        <topology evidence="2 19">Multi-pass membrane protein</topology>
    </subcellularLocation>
</comment>
<keyword evidence="8 19" id="KW-0169">Cobalamin biosynthesis</keyword>
<evidence type="ECO:0000256" key="11">
    <source>
        <dbReference type="ARBA" id="ARBA00022842"/>
    </source>
</evidence>
<feature type="transmembrane region" description="Helical" evidence="19">
    <location>
        <begin position="64"/>
        <end position="82"/>
    </location>
</feature>
<comment type="function">
    <text evidence="14 19">Joins adenosylcobinamide-GDP and alpha-ribazole to generate adenosylcobalamin (Ado-cobalamin). Also synthesizes adenosylcobalamin 5'-phosphate from adenosylcobinamide-GDP and alpha-ribazole 5'-phosphate.</text>
</comment>
<dbReference type="EMBL" id="JBHSUA010000003">
    <property type="protein sequence ID" value="MFC6395491.1"/>
    <property type="molecule type" value="Genomic_DNA"/>
</dbReference>
<dbReference type="Proteomes" id="UP001596266">
    <property type="component" value="Unassembled WGS sequence"/>
</dbReference>
<evidence type="ECO:0000256" key="1">
    <source>
        <dbReference type="ARBA" id="ARBA00001946"/>
    </source>
</evidence>
<proteinExistence type="inferred from homology"/>
<evidence type="ECO:0000256" key="6">
    <source>
        <dbReference type="ARBA" id="ARBA00015850"/>
    </source>
</evidence>
<organism evidence="20 21">
    <name type="scientific">Luteococcus sanguinis</name>
    <dbReference type="NCBI Taxonomy" id="174038"/>
    <lineage>
        <taxon>Bacteria</taxon>
        <taxon>Bacillati</taxon>
        <taxon>Actinomycetota</taxon>
        <taxon>Actinomycetes</taxon>
        <taxon>Propionibacteriales</taxon>
        <taxon>Propionibacteriaceae</taxon>
        <taxon>Luteococcus</taxon>
    </lineage>
</organism>
<comment type="caution">
    <text evidence="20">The sequence shown here is derived from an EMBL/GenBank/DDBJ whole genome shotgun (WGS) entry which is preliminary data.</text>
</comment>
<comment type="cofactor">
    <cofactor evidence="1 19">
        <name>Mg(2+)</name>
        <dbReference type="ChEBI" id="CHEBI:18420"/>
    </cofactor>
</comment>
<reference evidence="21" key="1">
    <citation type="journal article" date="2019" name="Int. J. Syst. Evol. Microbiol.">
        <title>The Global Catalogue of Microorganisms (GCM) 10K type strain sequencing project: providing services to taxonomists for standard genome sequencing and annotation.</title>
        <authorList>
            <consortium name="The Broad Institute Genomics Platform"/>
            <consortium name="The Broad Institute Genome Sequencing Center for Infectious Disease"/>
            <person name="Wu L."/>
            <person name="Ma J."/>
        </authorList>
    </citation>
    <scope>NUCLEOTIDE SEQUENCE [LARGE SCALE GENOMIC DNA]</scope>
    <source>
        <strain evidence="21">CGMCC 1.15277</strain>
    </source>
</reference>
<evidence type="ECO:0000256" key="3">
    <source>
        <dbReference type="ARBA" id="ARBA00004663"/>
    </source>
</evidence>
<protein>
    <recommendedName>
        <fullName evidence="6 19">Adenosylcobinamide-GDP ribazoletransferase</fullName>
        <ecNumber evidence="5 19">2.7.8.26</ecNumber>
    </recommendedName>
    <alternativeName>
        <fullName evidence="16 19">Cobalamin synthase</fullName>
    </alternativeName>
    <alternativeName>
        <fullName evidence="15 19">Cobalamin-5'-phosphate synthase</fullName>
    </alternativeName>
</protein>
<keyword evidence="9 19" id="KW-0808">Transferase</keyword>
<feature type="transmembrane region" description="Helical" evidence="19">
    <location>
        <begin position="266"/>
        <end position="285"/>
    </location>
</feature>
<keyword evidence="7 19" id="KW-1003">Cell membrane</keyword>
<feature type="transmembrane region" description="Helical" evidence="19">
    <location>
        <begin position="88"/>
        <end position="111"/>
    </location>
</feature>
<feature type="transmembrane region" description="Helical" evidence="19">
    <location>
        <begin position="233"/>
        <end position="254"/>
    </location>
</feature>
<sequence length="286" mass="28969">MGSIPEPDPTLPPPALSDPHAASPPLLVLPRIVATLGMFTLLPVPPAMDVDRTTSRSNVTGMPIVGLVLGLLAGAAAIVVQLCGAGDWLAGIMGLAVLAAATGALHLDGLADTADGLGSRKPAQQALEVMRRSDIGPMGVATLVLTLLVDLGALTSTHLGGWRLVAALVLGPMVARTVVVHATRAGLPGARTSGFGALFTGVTTRADGLLWSGLVLAATGGIGGLVTGFTWNLVAWPVAALLAWGVAAFWRGHLVKRLGGLTGDTFGSMIEAAAATFWVALALLLR</sequence>
<evidence type="ECO:0000256" key="13">
    <source>
        <dbReference type="ARBA" id="ARBA00023136"/>
    </source>
</evidence>
<comment type="catalytic activity">
    <reaction evidence="17 19">
        <text>alpha-ribazole + adenosylcob(III)inamide-GDP = adenosylcob(III)alamin + GMP + H(+)</text>
        <dbReference type="Rhea" id="RHEA:16049"/>
        <dbReference type="ChEBI" id="CHEBI:10329"/>
        <dbReference type="ChEBI" id="CHEBI:15378"/>
        <dbReference type="ChEBI" id="CHEBI:18408"/>
        <dbReference type="ChEBI" id="CHEBI:58115"/>
        <dbReference type="ChEBI" id="CHEBI:60487"/>
        <dbReference type="EC" id="2.7.8.26"/>
    </reaction>
</comment>
<keyword evidence="11 19" id="KW-0460">Magnesium</keyword>
<evidence type="ECO:0000256" key="2">
    <source>
        <dbReference type="ARBA" id="ARBA00004651"/>
    </source>
</evidence>
<keyword evidence="12 19" id="KW-1133">Transmembrane helix</keyword>
<comment type="similarity">
    <text evidence="4 19">Belongs to the CobS family.</text>
</comment>
<evidence type="ECO:0000313" key="20">
    <source>
        <dbReference type="EMBL" id="MFC6395491.1"/>
    </source>
</evidence>
<evidence type="ECO:0000256" key="18">
    <source>
        <dbReference type="ARBA" id="ARBA00049504"/>
    </source>
</evidence>
<keyword evidence="13 19" id="KW-0472">Membrane</keyword>
<dbReference type="RefSeq" id="WP_343885495.1">
    <property type="nucleotide sequence ID" value="NZ_BAAAKI010000006.1"/>
</dbReference>
<evidence type="ECO:0000256" key="19">
    <source>
        <dbReference type="HAMAP-Rule" id="MF_00719"/>
    </source>
</evidence>
<evidence type="ECO:0000313" key="21">
    <source>
        <dbReference type="Proteomes" id="UP001596266"/>
    </source>
</evidence>
<feature type="transmembrane region" description="Helical" evidence="19">
    <location>
        <begin position="208"/>
        <end position="227"/>
    </location>
</feature>
<comment type="pathway">
    <text evidence="3 19">Cofactor biosynthesis; adenosylcobalamin biosynthesis; adenosylcobalamin from cob(II)yrinate a,c-diamide: step 7/7.</text>
</comment>
<evidence type="ECO:0000256" key="4">
    <source>
        <dbReference type="ARBA" id="ARBA00010561"/>
    </source>
</evidence>
<evidence type="ECO:0000256" key="14">
    <source>
        <dbReference type="ARBA" id="ARBA00025228"/>
    </source>
</evidence>
<evidence type="ECO:0000256" key="15">
    <source>
        <dbReference type="ARBA" id="ARBA00032605"/>
    </source>
</evidence>
<evidence type="ECO:0000256" key="8">
    <source>
        <dbReference type="ARBA" id="ARBA00022573"/>
    </source>
</evidence>
<evidence type="ECO:0000256" key="12">
    <source>
        <dbReference type="ARBA" id="ARBA00022989"/>
    </source>
</evidence>
<evidence type="ECO:0000256" key="9">
    <source>
        <dbReference type="ARBA" id="ARBA00022679"/>
    </source>
</evidence>
<feature type="transmembrane region" description="Helical" evidence="19">
    <location>
        <begin position="140"/>
        <end position="159"/>
    </location>
</feature>
<evidence type="ECO:0000256" key="5">
    <source>
        <dbReference type="ARBA" id="ARBA00013200"/>
    </source>
</evidence>
<name>A0ABW1WWP3_9ACTN</name>
<evidence type="ECO:0000256" key="16">
    <source>
        <dbReference type="ARBA" id="ARBA00032853"/>
    </source>
</evidence>
<comment type="catalytic activity">
    <reaction evidence="18 19">
        <text>alpha-ribazole 5'-phosphate + adenosylcob(III)inamide-GDP = adenosylcob(III)alamin 5'-phosphate + GMP + H(+)</text>
        <dbReference type="Rhea" id="RHEA:23560"/>
        <dbReference type="ChEBI" id="CHEBI:15378"/>
        <dbReference type="ChEBI" id="CHEBI:57918"/>
        <dbReference type="ChEBI" id="CHEBI:58115"/>
        <dbReference type="ChEBI" id="CHEBI:60487"/>
        <dbReference type="ChEBI" id="CHEBI:60493"/>
        <dbReference type="EC" id="2.7.8.26"/>
    </reaction>
</comment>
<gene>
    <name evidence="19" type="primary">cobS</name>
    <name evidence="20" type="ORF">ACFP57_00570</name>
</gene>
<evidence type="ECO:0000256" key="7">
    <source>
        <dbReference type="ARBA" id="ARBA00022475"/>
    </source>
</evidence>